<dbReference type="SMART" id="SM00091">
    <property type="entry name" value="PAS"/>
    <property type="match status" value="1"/>
</dbReference>
<dbReference type="InterPro" id="IPR050482">
    <property type="entry name" value="Sensor_HK_TwoCompSys"/>
</dbReference>
<dbReference type="SMART" id="SM00387">
    <property type="entry name" value="HATPase_c"/>
    <property type="match status" value="1"/>
</dbReference>
<dbReference type="Gene3D" id="3.30.450.20">
    <property type="entry name" value="PAS domain"/>
    <property type="match status" value="1"/>
</dbReference>
<evidence type="ECO:0000256" key="2">
    <source>
        <dbReference type="ARBA" id="ARBA00012438"/>
    </source>
</evidence>
<dbReference type="InterPro" id="IPR035965">
    <property type="entry name" value="PAS-like_dom_sf"/>
</dbReference>
<dbReference type="Proteomes" id="UP001432190">
    <property type="component" value="Chromosome"/>
</dbReference>
<evidence type="ECO:0000313" key="10">
    <source>
        <dbReference type="EMBL" id="WUP50682.1"/>
    </source>
</evidence>
<keyword evidence="7" id="KW-0067">ATP-binding</keyword>
<keyword evidence="3" id="KW-0597">Phosphoprotein</keyword>
<dbReference type="SUPFAM" id="SSF55874">
    <property type="entry name" value="ATPase domain of HSP90 chaperone/DNA topoisomerase II/histidine kinase"/>
    <property type="match status" value="1"/>
</dbReference>
<dbReference type="Pfam" id="PF07730">
    <property type="entry name" value="HisKA_3"/>
    <property type="match status" value="1"/>
</dbReference>
<evidence type="ECO:0000256" key="6">
    <source>
        <dbReference type="ARBA" id="ARBA00022777"/>
    </source>
</evidence>
<dbReference type="InterPro" id="IPR003594">
    <property type="entry name" value="HATPase_dom"/>
</dbReference>
<proteinExistence type="predicted"/>
<evidence type="ECO:0000256" key="8">
    <source>
        <dbReference type="ARBA" id="ARBA00023012"/>
    </source>
</evidence>
<protein>
    <recommendedName>
        <fullName evidence="2">histidine kinase</fullName>
        <ecNumber evidence="2">2.7.13.3</ecNumber>
    </recommendedName>
</protein>
<evidence type="ECO:0000256" key="4">
    <source>
        <dbReference type="ARBA" id="ARBA00022679"/>
    </source>
</evidence>
<keyword evidence="5" id="KW-0547">Nucleotide-binding</keyword>
<keyword evidence="4" id="KW-0808">Transferase</keyword>
<keyword evidence="8" id="KW-0902">Two-component regulatory system</keyword>
<dbReference type="Pfam" id="PF02518">
    <property type="entry name" value="HATPase_c"/>
    <property type="match status" value="1"/>
</dbReference>
<evidence type="ECO:0000256" key="3">
    <source>
        <dbReference type="ARBA" id="ARBA00022553"/>
    </source>
</evidence>
<dbReference type="InterPro" id="IPR013767">
    <property type="entry name" value="PAS_fold"/>
</dbReference>
<dbReference type="InterPro" id="IPR000014">
    <property type="entry name" value="PAS"/>
</dbReference>
<dbReference type="RefSeq" id="WP_328852207.1">
    <property type="nucleotide sequence ID" value="NZ_CP108084.1"/>
</dbReference>
<dbReference type="NCBIfam" id="TIGR00229">
    <property type="entry name" value="sensory_box"/>
    <property type="match status" value="1"/>
</dbReference>
<dbReference type="SUPFAM" id="SSF55785">
    <property type="entry name" value="PYP-like sensor domain (PAS domain)"/>
    <property type="match status" value="1"/>
</dbReference>
<dbReference type="PANTHER" id="PTHR24421:SF10">
    <property type="entry name" value="NITRATE_NITRITE SENSOR PROTEIN NARQ"/>
    <property type="match status" value="1"/>
</dbReference>
<keyword evidence="6" id="KW-0418">Kinase</keyword>
<dbReference type="EMBL" id="CP108084">
    <property type="protein sequence ID" value="WUP50682.1"/>
    <property type="molecule type" value="Genomic_DNA"/>
</dbReference>
<name>A0ABZ1SBK2_9ACTN</name>
<dbReference type="InterPro" id="IPR036890">
    <property type="entry name" value="HATPase_C_sf"/>
</dbReference>
<evidence type="ECO:0000259" key="9">
    <source>
        <dbReference type="PROSITE" id="PS50112"/>
    </source>
</evidence>
<sequence length="349" mass="37228">MTTIAELLPSVLDAVPQPVWVADSAGIVVYTNPAAVTALGYQDTADIQGRSSHLLLHPIRRDGSPFPASECLMLAPAQTGVTAHSDDDWFLRRDGSFFPVSWWSAPITLPSGRGVVCAWSDATERRAFEHAARERDAAQIRASESRAAQRRIIESVAAVHRQTARDLHDGAQQRLVNLLIGLRLAREQIATTSPQALPLIDNSVADAQAAIDELRQLAVGIHPSMLTARGLAPAVDALAARSPIPTVVSGRLDRRLPAAVESNVYFLISEAMTNAAKHSCASRIEITLTLADDLVVTVADDGIGGIDDRRSGSGLIGLTDRVAAFDGDITITSRRGGGTIIRARLPVPV</sequence>
<evidence type="ECO:0000313" key="11">
    <source>
        <dbReference type="Proteomes" id="UP001432190"/>
    </source>
</evidence>
<dbReference type="Gene3D" id="3.30.565.10">
    <property type="entry name" value="Histidine kinase-like ATPase, C-terminal domain"/>
    <property type="match status" value="1"/>
</dbReference>
<dbReference type="Pfam" id="PF00989">
    <property type="entry name" value="PAS"/>
    <property type="match status" value="1"/>
</dbReference>
<accession>A0ABZ1SBK2</accession>
<organism evidence="10 11">
    <name type="scientific">Micromonospora globbae</name>
    <dbReference type="NCBI Taxonomy" id="1894969"/>
    <lineage>
        <taxon>Bacteria</taxon>
        <taxon>Bacillati</taxon>
        <taxon>Actinomycetota</taxon>
        <taxon>Actinomycetes</taxon>
        <taxon>Micromonosporales</taxon>
        <taxon>Micromonosporaceae</taxon>
        <taxon>Micromonospora</taxon>
    </lineage>
</organism>
<dbReference type="CDD" id="cd16917">
    <property type="entry name" value="HATPase_UhpB-NarQ-NarX-like"/>
    <property type="match status" value="1"/>
</dbReference>
<reference evidence="10" key="1">
    <citation type="submission" date="2022-10" db="EMBL/GenBank/DDBJ databases">
        <title>The complete genomes of actinobacterial strains from the NBC collection.</title>
        <authorList>
            <person name="Joergensen T.S."/>
            <person name="Alvarez Arevalo M."/>
            <person name="Sterndorff E.B."/>
            <person name="Faurdal D."/>
            <person name="Vuksanovic O."/>
            <person name="Mourched A.-S."/>
            <person name="Charusanti P."/>
            <person name="Shaw S."/>
            <person name="Blin K."/>
            <person name="Weber T."/>
        </authorList>
    </citation>
    <scope>NUCLEOTIDE SEQUENCE</scope>
    <source>
        <strain evidence="10">NBC_00256</strain>
    </source>
</reference>
<dbReference type="PANTHER" id="PTHR24421">
    <property type="entry name" value="NITRATE/NITRITE SENSOR PROTEIN NARX-RELATED"/>
    <property type="match status" value="1"/>
</dbReference>
<keyword evidence="11" id="KW-1185">Reference proteome</keyword>
<dbReference type="CDD" id="cd00130">
    <property type="entry name" value="PAS"/>
    <property type="match status" value="1"/>
</dbReference>
<evidence type="ECO:0000256" key="5">
    <source>
        <dbReference type="ARBA" id="ARBA00022741"/>
    </source>
</evidence>
<evidence type="ECO:0000256" key="1">
    <source>
        <dbReference type="ARBA" id="ARBA00000085"/>
    </source>
</evidence>
<gene>
    <name evidence="10" type="ORF">OG994_03955</name>
</gene>
<dbReference type="PROSITE" id="PS50112">
    <property type="entry name" value="PAS"/>
    <property type="match status" value="1"/>
</dbReference>
<dbReference type="InterPro" id="IPR011712">
    <property type="entry name" value="Sig_transdc_His_kin_sub3_dim/P"/>
</dbReference>
<dbReference type="EC" id="2.7.13.3" evidence="2"/>
<comment type="catalytic activity">
    <reaction evidence="1">
        <text>ATP + protein L-histidine = ADP + protein N-phospho-L-histidine.</text>
        <dbReference type="EC" id="2.7.13.3"/>
    </reaction>
</comment>
<dbReference type="Gene3D" id="1.20.5.1930">
    <property type="match status" value="1"/>
</dbReference>
<evidence type="ECO:0000256" key="7">
    <source>
        <dbReference type="ARBA" id="ARBA00022840"/>
    </source>
</evidence>
<feature type="domain" description="PAS" evidence="9">
    <location>
        <begin position="4"/>
        <end position="42"/>
    </location>
</feature>